<keyword evidence="2" id="KW-1185">Reference proteome</keyword>
<evidence type="ECO:0000313" key="2">
    <source>
        <dbReference type="Proteomes" id="UP001056381"/>
    </source>
</evidence>
<evidence type="ECO:0000313" key="1">
    <source>
        <dbReference type="EMBL" id="URQ63163.1"/>
    </source>
</evidence>
<accession>A0A9Q8U0U0</accession>
<dbReference type="Proteomes" id="UP001056381">
    <property type="component" value="Chromosome"/>
</dbReference>
<sequence>MGIFDSFFKGPELTKDDALNMSTSMALNLYRDGYSIEQFIQNADMLLEEIFKMEFPHHSISTEQSKQILKNVVRIYTEEKEHLKNLTKLSIYVNNPTPENKPTEKVVTPGHIRGWFGLFKD</sequence>
<reference evidence="1" key="1">
    <citation type="submission" date="2022-05" db="EMBL/GenBank/DDBJ databases">
        <title>Single-amplified genomics reveal most streamlined microbe among free-living bacteria.</title>
        <authorList>
            <person name="Roda-Garcia J."/>
            <person name="Haro-Moreno J.M."/>
            <person name="Rodriguez-Valera F."/>
            <person name="Almagro-Moreno S."/>
            <person name="Lopez-Perez M."/>
        </authorList>
    </citation>
    <scope>NUCLEOTIDE SEQUENCE</scope>
    <source>
        <strain evidence="1">TMED112-D2-2</strain>
    </source>
</reference>
<dbReference type="AlphaFoldDB" id="A0A9Q8U0U0"/>
<organism evidence="1 2">
    <name type="scientific">SAR86 cluster bacterium</name>
    <dbReference type="NCBI Taxonomy" id="2030880"/>
    <lineage>
        <taxon>Bacteria</taxon>
        <taxon>Pseudomonadati</taxon>
        <taxon>Pseudomonadota</taxon>
        <taxon>Gammaproteobacteria</taxon>
        <taxon>SAR86 cluster</taxon>
    </lineage>
</organism>
<proteinExistence type="predicted"/>
<dbReference type="EMBL" id="CP097966">
    <property type="protein sequence ID" value="URQ63163.1"/>
    <property type="molecule type" value="Genomic_DNA"/>
</dbReference>
<gene>
    <name evidence="1" type="ORF">M9B40_05410</name>
</gene>
<name>A0A9Q8U0U0_9GAMM</name>
<protein>
    <submittedName>
        <fullName evidence="1">Uncharacterized protein</fullName>
    </submittedName>
</protein>